<feature type="compositionally biased region" description="Polar residues" evidence="2">
    <location>
        <begin position="214"/>
        <end position="246"/>
    </location>
</feature>
<keyword evidence="6" id="KW-1185">Reference proteome</keyword>
<name>A0A5J5DNX8_9PERO</name>
<dbReference type="EMBL" id="VOFY01000002">
    <property type="protein sequence ID" value="KAA8595147.1"/>
    <property type="molecule type" value="Genomic_DNA"/>
</dbReference>
<reference evidence="5 6" key="1">
    <citation type="submission" date="2019-08" db="EMBL/GenBank/DDBJ databases">
        <title>A chromosome-level genome assembly, high-density linkage maps, and genome scans reveal the genomic architecture of hybrid incompatibilities underlying speciation via character displacement in darters (Percidae: Etheostominae).</title>
        <authorList>
            <person name="Moran R.L."/>
            <person name="Catchen J.M."/>
            <person name="Fuller R.C."/>
        </authorList>
    </citation>
    <scope>NUCLEOTIDE SEQUENCE [LARGE SCALE GENOMIC DNA]</scope>
    <source>
        <strain evidence="5">EspeVRDwgs_2016</strain>
        <tissue evidence="5">Muscle</tissue>
    </source>
</reference>
<dbReference type="Gene3D" id="2.10.25.10">
    <property type="entry name" value="Laminin"/>
    <property type="match status" value="2"/>
</dbReference>
<dbReference type="PROSITE" id="PS01187">
    <property type="entry name" value="EGF_CA"/>
    <property type="match status" value="1"/>
</dbReference>
<evidence type="ECO:0000313" key="5">
    <source>
        <dbReference type="EMBL" id="KAA8595147.1"/>
    </source>
</evidence>
<feature type="domain" description="NOTCH1 EGF-like calcium-binding" evidence="4">
    <location>
        <begin position="92"/>
        <end position="119"/>
    </location>
</feature>
<dbReference type="AlphaFoldDB" id="A0A5J5DNX8"/>
<evidence type="ECO:0000259" key="4">
    <source>
        <dbReference type="Pfam" id="PF07645"/>
    </source>
</evidence>
<organism evidence="5 6">
    <name type="scientific">Etheostoma spectabile</name>
    <name type="common">orangethroat darter</name>
    <dbReference type="NCBI Taxonomy" id="54343"/>
    <lineage>
        <taxon>Eukaryota</taxon>
        <taxon>Metazoa</taxon>
        <taxon>Chordata</taxon>
        <taxon>Craniata</taxon>
        <taxon>Vertebrata</taxon>
        <taxon>Euteleostomi</taxon>
        <taxon>Actinopterygii</taxon>
        <taxon>Neopterygii</taxon>
        <taxon>Teleostei</taxon>
        <taxon>Neoteleostei</taxon>
        <taxon>Acanthomorphata</taxon>
        <taxon>Eupercaria</taxon>
        <taxon>Perciformes</taxon>
        <taxon>Percoidei</taxon>
        <taxon>Percidae</taxon>
        <taxon>Etheostomatinae</taxon>
        <taxon>Etheostoma</taxon>
    </lineage>
</organism>
<evidence type="ECO:0000313" key="6">
    <source>
        <dbReference type="Proteomes" id="UP000327493"/>
    </source>
</evidence>
<comment type="caution">
    <text evidence="5">The sequence shown here is derived from an EMBL/GenBank/DDBJ whole genome shotgun (WGS) entry which is preliminary data.</text>
</comment>
<evidence type="ECO:0000256" key="3">
    <source>
        <dbReference type="SAM" id="SignalP"/>
    </source>
</evidence>
<feature type="chain" id="PRO_5023822347" description="NOTCH1 EGF-like calcium-binding domain-containing protein" evidence="3">
    <location>
        <begin position="27"/>
        <end position="270"/>
    </location>
</feature>
<feature type="region of interest" description="Disordered" evidence="2">
    <location>
        <begin position="206"/>
        <end position="258"/>
    </location>
</feature>
<sequence>MKQMSLSKLLWMWSIMGVPGVTYVSSCDSCHDKATCRESREIGDSFTTQRHSCVCKDGFVGDGLSCYNTKLCSNSSCCSQGYHWSPNSGCVDTDECSLPNSPCIAPQVCQNTQGSFECLGPSSRTRSGRSFQSVYFNCGNTVCPLGMDCISNNGVERCADPCEYYTRLNDDWRATNNTSNQNIRCDQNVNWVGWYRIFLGQTSAQIPERGEQKQPYSVTNHSSSTTSGPHHQSTYSVTNHSSSTNSDPHHRSSANYKNNCSPTTAFSVYL</sequence>
<dbReference type="SUPFAM" id="SSF57196">
    <property type="entry name" value="EGF/Laminin"/>
    <property type="match status" value="1"/>
</dbReference>
<dbReference type="InterPro" id="IPR049883">
    <property type="entry name" value="NOTCH1_EGF-like"/>
</dbReference>
<dbReference type="GO" id="GO:0032502">
    <property type="term" value="P:developmental process"/>
    <property type="evidence" value="ECO:0007669"/>
    <property type="project" value="UniProtKB-ARBA"/>
</dbReference>
<proteinExistence type="predicted"/>
<evidence type="ECO:0000256" key="2">
    <source>
        <dbReference type="SAM" id="MobiDB-lite"/>
    </source>
</evidence>
<feature type="signal peptide" evidence="3">
    <location>
        <begin position="1"/>
        <end position="26"/>
    </location>
</feature>
<keyword evidence="1" id="KW-1015">Disulfide bond</keyword>
<keyword evidence="3" id="KW-0732">Signal</keyword>
<dbReference type="InterPro" id="IPR018097">
    <property type="entry name" value="EGF_Ca-bd_CS"/>
</dbReference>
<gene>
    <name evidence="5" type="ORF">FQN60_012282</name>
</gene>
<dbReference type="GO" id="GO:0005509">
    <property type="term" value="F:calcium ion binding"/>
    <property type="evidence" value="ECO:0007669"/>
    <property type="project" value="InterPro"/>
</dbReference>
<dbReference type="Proteomes" id="UP000327493">
    <property type="component" value="Chromosome 2"/>
</dbReference>
<accession>A0A5J5DNX8</accession>
<evidence type="ECO:0000256" key="1">
    <source>
        <dbReference type="ARBA" id="ARBA00023157"/>
    </source>
</evidence>
<dbReference type="Pfam" id="PF07645">
    <property type="entry name" value="EGF_CA"/>
    <property type="match status" value="1"/>
</dbReference>
<protein>
    <recommendedName>
        <fullName evidence="4">NOTCH1 EGF-like calcium-binding domain-containing protein</fullName>
    </recommendedName>
</protein>